<comment type="caution">
    <text evidence="2">The sequence shown here is derived from an EMBL/GenBank/DDBJ whole genome shotgun (WGS) entry which is preliminary data.</text>
</comment>
<dbReference type="SUPFAM" id="SSF81383">
    <property type="entry name" value="F-box domain"/>
    <property type="match status" value="1"/>
</dbReference>
<evidence type="ECO:0000313" key="3">
    <source>
        <dbReference type="Proteomes" id="UP000756921"/>
    </source>
</evidence>
<evidence type="ECO:0000313" key="2">
    <source>
        <dbReference type="EMBL" id="KAF9736707.1"/>
    </source>
</evidence>
<name>A0A9P6GJB7_9PLEO</name>
<dbReference type="InterPro" id="IPR001810">
    <property type="entry name" value="F-box_dom"/>
</dbReference>
<keyword evidence="3" id="KW-1185">Reference proteome</keyword>
<gene>
    <name evidence="2" type="ORF">PMIN01_04486</name>
</gene>
<dbReference type="InterPro" id="IPR036047">
    <property type="entry name" value="F-box-like_dom_sf"/>
</dbReference>
<reference evidence="2" key="1">
    <citation type="journal article" date="2020" name="Mol. Plant Microbe Interact.">
        <title>Genome Sequence of the Biocontrol Agent Coniothyrium minitans strain Conio (IMI 134523).</title>
        <authorList>
            <person name="Patel D."/>
            <person name="Shittu T.A."/>
            <person name="Baroncelli R."/>
            <person name="Muthumeenakshi S."/>
            <person name="Osborne T.H."/>
            <person name="Janganan T.K."/>
            <person name="Sreenivasaprasad S."/>
        </authorList>
    </citation>
    <scope>NUCLEOTIDE SEQUENCE</scope>
    <source>
        <strain evidence="2">Conio</strain>
    </source>
</reference>
<protein>
    <recommendedName>
        <fullName evidence="1">F-box domain-containing protein</fullName>
    </recommendedName>
</protein>
<organism evidence="2 3">
    <name type="scientific">Paraphaeosphaeria minitans</name>
    <dbReference type="NCBI Taxonomy" id="565426"/>
    <lineage>
        <taxon>Eukaryota</taxon>
        <taxon>Fungi</taxon>
        <taxon>Dikarya</taxon>
        <taxon>Ascomycota</taxon>
        <taxon>Pezizomycotina</taxon>
        <taxon>Dothideomycetes</taxon>
        <taxon>Pleosporomycetidae</taxon>
        <taxon>Pleosporales</taxon>
        <taxon>Massarineae</taxon>
        <taxon>Didymosphaeriaceae</taxon>
        <taxon>Paraphaeosphaeria</taxon>
    </lineage>
</organism>
<dbReference type="OrthoDB" id="5281164at2759"/>
<evidence type="ECO:0000259" key="1">
    <source>
        <dbReference type="PROSITE" id="PS50181"/>
    </source>
</evidence>
<dbReference type="EMBL" id="WJXW01000004">
    <property type="protein sequence ID" value="KAF9736707.1"/>
    <property type="molecule type" value="Genomic_DNA"/>
</dbReference>
<dbReference type="AlphaFoldDB" id="A0A9P6GJB7"/>
<accession>A0A9P6GJB7</accession>
<dbReference type="PROSITE" id="PS50181">
    <property type="entry name" value="FBOX"/>
    <property type="match status" value="1"/>
</dbReference>
<proteinExistence type="predicted"/>
<dbReference type="Proteomes" id="UP000756921">
    <property type="component" value="Unassembled WGS sequence"/>
</dbReference>
<feature type="domain" description="F-box" evidence="1">
    <location>
        <begin position="3"/>
        <end position="51"/>
    </location>
</feature>
<sequence length="193" mass="22306">MASTPLLRLPVEMLRNVTDYLEIQDQARLSMTNRYYRFTLPAPTHSEFLRAEASEWAVSKQLYTCKVCVRFRGLRKFADDMRKGTRARSASDSRSRFCLECGVENGWYSEGTIIAIYGKPAVLGWVCSDLTDRSGSKASCGSRELAWTPLQRPKREQYGNDSRLQRDDEWAYMARSDVGTRLAEEEYELWFNI</sequence>